<dbReference type="OrthoDB" id="9804785at2"/>
<dbReference type="GO" id="GO:0016887">
    <property type="term" value="F:ATP hydrolysis activity"/>
    <property type="evidence" value="ECO:0007669"/>
    <property type="project" value="InterPro"/>
</dbReference>
<dbReference type="SMART" id="SM00382">
    <property type="entry name" value="AAA"/>
    <property type="match status" value="1"/>
</dbReference>
<dbReference type="EMBL" id="VWPK01000010">
    <property type="protein sequence ID" value="KAA5612773.1"/>
    <property type="molecule type" value="Genomic_DNA"/>
</dbReference>
<evidence type="ECO:0000313" key="3">
    <source>
        <dbReference type="EMBL" id="KAA5612773.1"/>
    </source>
</evidence>
<comment type="caution">
    <text evidence="3">The sequence shown here is derived from an EMBL/GenBank/DDBJ whole genome shotgun (WGS) entry which is preliminary data.</text>
</comment>
<evidence type="ECO:0000313" key="4">
    <source>
        <dbReference type="Proteomes" id="UP000325255"/>
    </source>
</evidence>
<dbReference type="InterPro" id="IPR027417">
    <property type="entry name" value="P-loop_NTPase"/>
</dbReference>
<sequence>MHDSRLVALLSEMVSLGASDVHVSAGLPTCFRLNGALRSDPAHCWDNDTLRVMVLSILSPRQAGMLEADRQVDLGIGVGAERFRVNVYFARGGLCLALRHLDNRFRSLEALGLPARLRALAALHDGLVLVTGATGSGKSTTLAALLAEVNRTRDCHVITIEDPIEFVHENGRSLIHQRELLADVPDFPSAVRAALREDPDVLLVGEMRDLETIRTALTAAETGHLVFSTLHTNDAVGAIERVVGSFPADEQPLARQRLAMTLRAVIAQRLLPLRDGKGRVAAVEVLMVTSAVANMIDKGRSRQIYGTMQTGMQDGMQTLEQSLAMLVQGRRILPDIAERATPNPAVLAELLRGGIQR</sequence>
<dbReference type="CDD" id="cd01131">
    <property type="entry name" value="PilT"/>
    <property type="match status" value="1"/>
</dbReference>
<evidence type="ECO:0000259" key="2">
    <source>
        <dbReference type="PROSITE" id="PS00662"/>
    </source>
</evidence>
<dbReference type="Pfam" id="PF00437">
    <property type="entry name" value="T2SSE"/>
    <property type="match status" value="1"/>
</dbReference>
<dbReference type="InterPro" id="IPR050921">
    <property type="entry name" value="T4SS_GSP_E_ATPase"/>
</dbReference>
<dbReference type="InterPro" id="IPR001482">
    <property type="entry name" value="T2SS/T4SS_dom"/>
</dbReference>
<accession>A0A5M6IWT2</accession>
<dbReference type="InterPro" id="IPR006321">
    <property type="entry name" value="PilT/PilU"/>
</dbReference>
<dbReference type="Gene3D" id="3.30.450.90">
    <property type="match status" value="1"/>
</dbReference>
<dbReference type="RefSeq" id="WP_150040306.1">
    <property type="nucleotide sequence ID" value="NZ_OW485601.1"/>
</dbReference>
<keyword evidence="4" id="KW-1185">Reference proteome</keyword>
<dbReference type="NCBIfam" id="TIGR01420">
    <property type="entry name" value="pilT_fam"/>
    <property type="match status" value="1"/>
</dbReference>
<feature type="domain" description="Bacterial type II secretion system protein E" evidence="2">
    <location>
        <begin position="195"/>
        <end position="209"/>
    </location>
</feature>
<dbReference type="Gene3D" id="3.40.50.300">
    <property type="entry name" value="P-loop containing nucleotide triphosphate hydrolases"/>
    <property type="match status" value="1"/>
</dbReference>
<comment type="similarity">
    <text evidence="1">Belongs to the GSP E family.</text>
</comment>
<dbReference type="PROSITE" id="PS00662">
    <property type="entry name" value="T2SP_E"/>
    <property type="match status" value="1"/>
</dbReference>
<dbReference type="Proteomes" id="UP000325255">
    <property type="component" value="Unassembled WGS sequence"/>
</dbReference>
<dbReference type="AlphaFoldDB" id="A0A5M6IWT2"/>
<dbReference type="SUPFAM" id="SSF52540">
    <property type="entry name" value="P-loop containing nucleoside triphosphate hydrolases"/>
    <property type="match status" value="1"/>
</dbReference>
<gene>
    <name evidence="3" type="ORF">F1189_08540</name>
</gene>
<reference evidence="3 4" key="1">
    <citation type="submission" date="2019-09" db="EMBL/GenBank/DDBJ databases">
        <title>Genome sequence of Rhodovastum atsumiense, a diverse member of the Acetobacteraceae family of non-sulfur purple photosynthetic bacteria.</title>
        <authorList>
            <person name="Meyer T."/>
            <person name="Kyndt J."/>
        </authorList>
    </citation>
    <scope>NUCLEOTIDE SEQUENCE [LARGE SCALE GENOMIC DNA]</scope>
    <source>
        <strain evidence="3 4">DSM 21279</strain>
    </source>
</reference>
<dbReference type="PANTHER" id="PTHR30486">
    <property type="entry name" value="TWITCHING MOTILITY PROTEIN PILT"/>
    <property type="match status" value="1"/>
</dbReference>
<dbReference type="InterPro" id="IPR003593">
    <property type="entry name" value="AAA+_ATPase"/>
</dbReference>
<protein>
    <submittedName>
        <fullName evidence="3">PilT/PilU family type 4a pilus ATPase</fullName>
    </submittedName>
</protein>
<evidence type="ECO:0000256" key="1">
    <source>
        <dbReference type="ARBA" id="ARBA00006611"/>
    </source>
</evidence>
<organism evidence="3 4">
    <name type="scientific">Rhodovastum atsumiense</name>
    <dbReference type="NCBI Taxonomy" id="504468"/>
    <lineage>
        <taxon>Bacteria</taxon>
        <taxon>Pseudomonadati</taxon>
        <taxon>Pseudomonadota</taxon>
        <taxon>Alphaproteobacteria</taxon>
        <taxon>Acetobacterales</taxon>
        <taxon>Acetobacteraceae</taxon>
        <taxon>Rhodovastum</taxon>
    </lineage>
</organism>
<name>A0A5M6IWT2_9PROT</name>
<dbReference type="GO" id="GO:0005524">
    <property type="term" value="F:ATP binding"/>
    <property type="evidence" value="ECO:0007669"/>
    <property type="project" value="InterPro"/>
</dbReference>
<proteinExistence type="inferred from homology"/>